<feature type="non-terminal residue" evidence="1">
    <location>
        <position position="1"/>
    </location>
</feature>
<dbReference type="AlphaFoldDB" id="A0A1B6EIW8"/>
<organism evidence="1">
    <name type="scientific">Cuerna arida</name>
    <dbReference type="NCBI Taxonomy" id="1464854"/>
    <lineage>
        <taxon>Eukaryota</taxon>
        <taxon>Metazoa</taxon>
        <taxon>Ecdysozoa</taxon>
        <taxon>Arthropoda</taxon>
        <taxon>Hexapoda</taxon>
        <taxon>Insecta</taxon>
        <taxon>Pterygota</taxon>
        <taxon>Neoptera</taxon>
        <taxon>Paraneoptera</taxon>
        <taxon>Hemiptera</taxon>
        <taxon>Auchenorrhyncha</taxon>
        <taxon>Membracoidea</taxon>
        <taxon>Cicadellidae</taxon>
        <taxon>Cicadellinae</taxon>
        <taxon>Proconiini</taxon>
        <taxon>Cuerna</taxon>
    </lineage>
</organism>
<gene>
    <name evidence="1" type="ORF">g.1578</name>
</gene>
<sequence length="172" mass="18782">NNCDDETRINHVSAISFFNGTDVTSRRGTSLSLISDAARIGEEMVEIAFRNVFDVFRISTWQPIWVPPKSQITVPVKFVPALTPGLGDVFSKFKFTFEGENVDNPSQDLIVCGKVEDSGCRVEPVLLDLRVCYLGGGVQQGQFSVYSAARAVTSISARVPRPLSPFVAVLPS</sequence>
<accession>A0A1B6EIW8</accession>
<protein>
    <submittedName>
        <fullName evidence="1">Uncharacterized protein</fullName>
    </submittedName>
</protein>
<dbReference type="EMBL" id="GECZ01031937">
    <property type="protein sequence ID" value="JAS37832.1"/>
    <property type="molecule type" value="Transcribed_RNA"/>
</dbReference>
<evidence type="ECO:0000313" key="1">
    <source>
        <dbReference type="EMBL" id="JAS37832.1"/>
    </source>
</evidence>
<proteinExistence type="predicted"/>
<name>A0A1B6EIW8_9HEMI</name>
<reference evidence="1" key="1">
    <citation type="submission" date="2015-11" db="EMBL/GenBank/DDBJ databases">
        <title>De novo transcriptome assembly of four potential Pierce s Disease insect vectors from Arizona vineyards.</title>
        <authorList>
            <person name="Tassone E.E."/>
        </authorList>
    </citation>
    <scope>NUCLEOTIDE SEQUENCE</scope>
</reference>
<feature type="non-terminal residue" evidence="1">
    <location>
        <position position="172"/>
    </location>
</feature>